<comment type="caution">
    <text evidence="2">The sequence shown here is derived from an EMBL/GenBank/DDBJ whole genome shotgun (WGS) entry which is preliminary data.</text>
</comment>
<reference evidence="2 3" key="1">
    <citation type="journal article" date="2021" name="MBio">
        <title>A New Model Trypanosomatid, Novymonas esmeraldas: Genomic Perception of Its 'Candidatus Pandoraea novymonadis' Endosymbiont.</title>
        <authorList>
            <person name="Zakharova A."/>
            <person name="Saura A."/>
            <person name="Butenko A."/>
            <person name="Podesvova L."/>
            <person name="Warmusova S."/>
            <person name="Kostygov A.Y."/>
            <person name="Nenarokova A."/>
            <person name="Lukes J."/>
            <person name="Opperdoes F.R."/>
            <person name="Yurchenko V."/>
        </authorList>
    </citation>
    <scope>NUCLEOTIDE SEQUENCE [LARGE SCALE GENOMIC DNA]</scope>
    <source>
        <strain evidence="2 3">E262AT.01</strain>
    </source>
</reference>
<evidence type="ECO:0000259" key="1">
    <source>
        <dbReference type="SMART" id="SM00156"/>
    </source>
</evidence>
<evidence type="ECO:0000313" key="2">
    <source>
        <dbReference type="EMBL" id="KAK7197619.1"/>
    </source>
</evidence>
<dbReference type="GO" id="GO:0097720">
    <property type="term" value="P:calcineurin-mediated signaling"/>
    <property type="evidence" value="ECO:0007669"/>
    <property type="project" value="InterPro"/>
</dbReference>
<accession>A0AAW0EV61</accession>
<organism evidence="2 3">
    <name type="scientific">Novymonas esmeraldas</name>
    <dbReference type="NCBI Taxonomy" id="1808958"/>
    <lineage>
        <taxon>Eukaryota</taxon>
        <taxon>Discoba</taxon>
        <taxon>Euglenozoa</taxon>
        <taxon>Kinetoplastea</taxon>
        <taxon>Metakinetoplastina</taxon>
        <taxon>Trypanosomatida</taxon>
        <taxon>Trypanosomatidae</taxon>
        <taxon>Novymonas</taxon>
    </lineage>
</organism>
<dbReference type="Pfam" id="PF00149">
    <property type="entry name" value="Metallophos"/>
    <property type="match status" value="1"/>
</dbReference>
<dbReference type="Gene3D" id="3.60.21.10">
    <property type="match status" value="1"/>
</dbReference>
<keyword evidence="3" id="KW-1185">Reference proteome</keyword>
<dbReference type="SUPFAM" id="SSF56300">
    <property type="entry name" value="Metallo-dependent phosphatases"/>
    <property type="match status" value="1"/>
</dbReference>
<protein>
    <recommendedName>
        <fullName evidence="1">Serine/threonine specific protein phosphatases domain-containing protein</fullName>
    </recommendedName>
</protein>
<sequence>MAKRQECASHTDNELIVWNAAERVRRGASLDLPRVVRCLTSATKALKAKSKLVERVSGETVIFGPIRGHAADFANALLLRVLPNRGVVNIVLLGNYIDGAHQSLEVLFLIAALVVCSRFRVVPLIGKHEMLYPTLPENFGSLRNELLRCCARDHLPLKEHEQAMKDFFAALPVACVVEGKFLCVAGGPASAFRTLEEMEAATVTQEALREFVFNEPMDEDEERIADGSAFVASQWSERAFRYTFNAACNFLSRNKLAMFVVGMEYHTSRPDYESFARPNHYKESIYFPGYILGRIHPETHLPAVLTLFSAPSFCGVNRNDACIAEIADRRLEVRELGVYAKRPLVTPGTQDHAFSWAQPMLERAVVAIAREIIFGAVKQGAALESDIHRNRLEEVAVSKMRRMCVLLKTHNLPLPEVPKLNIE</sequence>
<dbReference type="InterPro" id="IPR043360">
    <property type="entry name" value="PP2B"/>
</dbReference>
<dbReference type="AlphaFoldDB" id="A0AAW0EV61"/>
<dbReference type="InterPro" id="IPR004843">
    <property type="entry name" value="Calcineurin-like_PHP"/>
</dbReference>
<dbReference type="PANTHER" id="PTHR45673">
    <property type="entry name" value="SERINE/THREONINE-PROTEIN PHOSPHATASE 2B CATALYTIC SUBUNIT 1-RELATED"/>
    <property type="match status" value="1"/>
</dbReference>
<dbReference type="InterPro" id="IPR029052">
    <property type="entry name" value="Metallo-depent_PP-like"/>
</dbReference>
<name>A0AAW0EV61_9TRYP</name>
<dbReference type="SMART" id="SM00156">
    <property type="entry name" value="PP2Ac"/>
    <property type="match status" value="1"/>
</dbReference>
<evidence type="ECO:0000313" key="3">
    <source>
        <dbReference type="Proteomes" id="UP001430356"/>
    </source>
</evidence>
<proteinExistence type="predicted"/>
<dbReference type="PRINTS" id="PR00114">
    <property type="entry name" value="STPHPHTASE"/>
</dbReference>
<dbReference type="InterPro" id="IPR006186">
    <property type="entry name" value="Ser/Thr-sp_prot-phosphatase"/>
</dbReference>
<feature type="domain" description="Serine/threonine specific protein phosphatases" evidence="1">
    <location>
        <begin position="30"/>
        <end position="345"/>
    </location>
</feature>
<dbReference type="EMBL" id="JAECZO010000113">
    <property type="protein sequence ID" value="KAK7197619.1"/>
    <property type="molecule type" value="Genomic_DNA"/>
</dbReference>
<dbReference type="GO" id="GO:0033192">
    <property type="term" value="F:calmodulin-dependent protein phosphatase activity"/>
    <property type="evidence" value="ECO:0007669"/>
    <property type="project" value="InterPro"/>
</dbReference>
<gene>
    <name evidence="2" type="ORF">NESM_000712700</name>
</gene>
<dbReference type="Proteomes" id="UP001430356">
    <property type="component" value="Unassembled WGS sequence"/>
</dbReference>